<proteinExistence type="predicted"/>
<dbReference type="PANTHER" id="PTHR13950:SF9">
    <property type="entry name" value="RABCONNECTIN-3A"/>
    <property type="match status" value="1"/>
</dbReference>
<dbReference type="InterPro" id="IPR015943">
    <property type="entry name" value="WD40/YVTN_repeat-like_dom_sf"/>
</dbReference>
<dbReference type="Pfam" id="PF00400">
    <property type="entry name" value="WD40"/>
    <property type="match status" value="2"/>
</dbReference>
<feature type="region of interest" description="Disordered" evidence="2">
    <location>
        <begin position="2784"/>
        <end position="2823"/>
    </location>
</feature>
<dbReference type="InterPro" id="IPR036322">
    <property type="entry name" value="WD40_repeat_dom_sf"/>
</dbReference>
<dbReference type="InterPro" id="IPR052208">
    <property type="entry name" value="DmX-like/RAVE_component"/>
</dbReference>
<evidence type="ECO:0000313" key="5">
    <source>
        <dbReference type="Proteomes" id="UP001195483"/>
    </source>
</evidence>
<dbReference type="SMART" id="SM00320">
    <property type="entry name" value="WD40"/>
    <property type="match status" value="11"/>
</dbReference>
<feature type="compositionally biased region" description="Basic residues" evidence="2">
    <location>
        <begin position="489"/>
        <end position="507"/>
    </location>
</feature>
<keyword evidence="5" id="KW-1185">Reference proteome</keyword>
<feature type="repeat" description="WD" evidence="1">
    <location>
        <begin position="3108"/>
        <end position="3140"/>
    </location>
</feature>
<sequence>MNRHQVLTGACNNGDQCYAVGSVEGIHFTAYATGCDIVILASDFQRVQIIPGVTHGNIKVSCIDCCTDTGKIAASYLSQVYIFEPTPLLHHESSHKLDYHWYQTAKFEAECVINCLCWNQEGSRLLTAGEIMQAWQLVEAMDEEQEDRLSHNVKFQLGVHDDESPDHIANSLPHINVHDPDFILLSSWHAVWRCKPSSAVYHLKYSFDGLLFASAGKNDRLVKIWYEDRKIQLPLSHADSSISPRREDLNYSFVYIAHPRAVTGFSWRKTSKYMPRGSVANMLVTSCKDNVCRIWCETILPDDGCIDLEQFHPNSPFHPKFHTQRHKKRFMQRLRTIRLHMHQFERHAIHKRKKQLKFGPETVMSMANIPSVHDFHKFALQQNGVAPALHFHLAASVNPETDIPLQPVVGAKEDEHQFQLHWLNNKELQFTMESEKILQEIHKDSLHHVDSQQKDQPNGDIDHQPNYNHMETESDLYHPEEDLDEGSQKKKKKSRFFRKKGKHKKQKDGHILGSHEDSQSSIGSDASSDYTMSFSDGMTPTSSPEVAGSLVDALDRKIDILLREWHQNPDMLFSIHPVDGSFMVWHIDWLDEYTPYSYRQAQISFSSRLPHAIPIPDARTMASNLLMYCNYSKMDIKSVMKLAERKSSTDAKVAPSSAATGKCSAGQNDNMLIPNVLMVSKHANGSLNQWQISFTENSKFTTVVSVAHASRACGHRFRTNTATCHPVLPLLLTTSHHNIPEEDLSQKDGDKPKNELRNSWLENKENEKWSPDKIGIQFCSELILWRVDPVGPLSKSGGIIELARINSPNISAFSNVAWVPTLLPSTSFGTFSNSPSALFVASDGMQLRLYQAVIDARTLLMETSAKKEHQMSFSSNTSSGYSAEQHQNPGDLFNIVSLQSSSRPGCIIELEALTDAEHDWQQSQLLHVFQEQLVIEKSSKGDKSAMEPVVDLRNLSSFEEHFYLVVLEKAIFGGSTLHMWKITVSSSADSLTTEFMQEKNYVMDYTLVEADDSSTTSSRACSPDIFAGRPAVTPTLSYSSTKVSTQFLPLPKGVEVISANVAAGHLSSASIYPACLAPYLLVTACSDGEVRFWQCKVTSPFSNPINIDLSSGPSSLSATKVIHEFGIENYGGIKRPSRVSHSSLVIPEASFTWKEWKMMYQEDESSGIHVPGKPITVSCAYTGRVAVAYRSGGIKTVSNQPENKFFNLCVAIYECESTGGSEWVREDTIELKNIKMPDPKAEIDLDVIYGSSESVIKNPEYPASESPKSLTPSQSHVNIVNMSRTKSVPSISTIYSVRRSISEPHAHLEGVLQQKHLVQLDWVSTEDGSHVLTVGVGPKIMMYGQVSNEIVQASEKAGAKRSTIMTDPGRKVSLNESNRRRSILQTTKSMLIDDYQEQLQWMKLRSIELTTADGLPPLPMHISWVRGGILVVAMDNEMHVYSQWQSGSNHDPTVTEGKEFDIRDFGSMSLNLGKPGLLPPIKSTPSFKPSYSVPNFKRVATSILKRDTQKAVKNMTNETLERSESNLSLTIIHELGLFEASRQANPVLPQYHPKSLMELLNFGKVRRVKAILAHLVRCIAGGDATHATYTEDKDWEDSKHHMRQRAMSISALSSGEPVQIEEEETLDYIEISSIPPLPLYALLAADDDPTPIKSDALECGAPNVDEDQTDYNELFQTSFEDEVLDTNVLSTSAENVPSKSKLTSAGSVLPTSNPNYFGSGQAHLLSKHLTHVQLPGLSSLDQMYLLALADTVAHIKMDFADRFGESSNPQSGERQTSYQPTESLDDCGLRFLLAIRHHNFLMRILPPTQRILLKKQGLKTFNIVWAFHSEATEELVSAIPSVQKGEPTWEELREYGAGWFITNINVLKKTIEKVAKSAFQAKKDPMDSCVFYMALKKKNILWGLFRSVEDKKMADFFRNDFNEDRWRKAALKNAFALLGRQRFMHAAGFFLLGGSLEDAVEVCIDKLADIQLALVICRLYDGEDIMASSVHRILNMHILGRNPEGGDTDPNKAHPDPFLRSMALWLLKDHKGALQTLLHDKKSIGENSEAQMEFDSFVTTSVFNFYNYLRTHPLLVRHRLAKAAPSMRRKSVIPGFTQQQSIMAEIEDEAFSCVDKITPMERRLFFSTAHAHCKNGCPILALEVLSKLPYVEVKEMPDFEVKMLEPMHEENEGCISTGIFGDFSDSSQRADYVDWSQPVTSIRPETASSFDWSSPESNMCSRANDIDWGTPVKKFDDEELKLDFSIGMSDAESEDEGDLDVRESCSIPFAREGVPSIIIRNASEDTLIQSDVPDEFKELKHKIEQLKLEQEMKKKVTQQDIFAQQYKFIACLKILMEEMQTLATGFEVDGGQLRFQLYIWLEKEVEAMRYLCGYGDEDEQDDIKTVVSDAPTESNIEIDEYLTYLDSPRSLHRSMSNRSDSSLNKPSLHEVILSDKMDFEAKLERTARRKLWLKQHQQLLRTLIAYCMLQGAGGGGLASVQMELLLLLQELQQERPQQQLLSPLPFPTTLPLLSACIASSKTVTADPIQHIQCLTQDLLHTIIEFTSPPGLYSALNVMLVMRNLSIALSSCVYQCLCDSDSFVVSLNENQDVGLEGFTSHNFAIHASHLMAGVRRHRRRSISGSDDVINTSPAKWPGVTSLRVLLARGKDEDAPKLNIMLCETLIAVYVSLLINALSAYDCHLLYRLIAHKFDSRLWSALFGGGVKTVLRVSQSGVLPSNRSSDELLHKQRMKLHMKVMGTEGKHDIKKTYREKYIPPELSMITFFMTKPFIVTSDLEAFTYDSDESLSEEDEDEEEDEEEKDEKESRTTDRPKTLFLPSSLQQHNDPNSYSWCLLRYVIVKLVLHNLRGFLPQVGIELAELPICSPLMHATLRVIEQWEEILHGKLELFAGPPDNFIPGIEQDIVPGIPSTKYKALLVPSNNPFINSHATLPVKRLWFHLVKDEELKDCFLRYIFRKRKMEQDGLQTEDSSIDGTEMQRLKLPMKIIHKEQDIITSFALNQATTSMLSLATQKEIVELDITNILKPPSWLDDENEMDIEIIKSPTPANAGENVDFLVLQTPSDGNTMDIKGSDSPRTGHSSAATVPSIYPPWVQMMAQSGVGSNVLLRRPIAGVRRIGAHPHLPHYLTGSTDGSVRLWEWGHNQPLTILRQPGSFSKVTKVLFNSQGNKCCVSDTEGQICLWQVGMGSNFNKPILSLSCHNKTTSDFVFVGSSSLIGTAGHSSESRNVCLWDTLLPARSALVHAFVCHEHGSPAVAYASHHQLLISGGRNGEICLFDIRQRQLRHTFQAHESPIRCLAIDNEEEYFVTGSAEGDIKIWGLDVHQLILSLPGEHSKSGSFFRSVGTTSGVSQVAVGPGHHLFSCGIDGSMKFRVLPERDSVVRYWQP</sequence>
<accession>A0AAE0SL72</accession>
<gene>
    <name evidence="4" type="ORF">CHS0354_014297</name>
</gene>
<feature type="region of interest" description="Disordered" evidence="2">
    <location>
        <begin position="446"/>
        <end position="546"/>
    </location>
</feature>
<dbReference type="PROSITE" id="PS50294">
    <property type="entry name" value="WD_REPEATS_REGION"/>
    <property type="match status" value="1"/>
</dbReference>
<comment type="caution">
    <text evidence="4">The sequence shown here is derived from an EMBL/GenBank/DDBJ whole genome shotgun (WGS) entry which is preliminary data.</text>
</comment>
<dbReference type="Pfam" id="PF12234">
    <property type="entry name" value="Rav1p_C"/>
    <property type="match status" value="2"/>
</dbReference>
<dbReference type="Gene3D" id="2.130.10.10">
    <property type="entry name" value="YVTN repeat-like/Quinoprotein amine dehydrogenase"/>
    <property type="match status" value="3"/>
</dbReference>
<reference evidence="4" key="1">
    <citation type="journal article" date="2021" name="Genome Biol. Evol.">
        <title>A High-Quality Reference Genome for a Parasitic Bivalve with Doubly Uniparental Inheritance (Bivalvia: Unionida).</title>
        <authorList>
            <person name="Smith C.H."/>
        </authorList>
    </citation>
    <scope>NUCLEOTIDE SEQUENCE</scope>
    <source>
        <strain evidence="4">CHS0354</strain>
    </source>
</reference>
<keyword evidence="1" id="KW-0853">WD repeat</keyword>
<protein>
    <recommendedName>
        <fullName evidence="3">RAVE complex protein Rav1 C-terminal domain-containing protein</fullName>
    </recommendedName>
</protein>
<reference evidence="4" key="3">
    <citation type="submission" date="2023-05" db="EMBL/GenBank/DDBJ databases">
        <authorList>
            <person name="Smith C.H."/>
        </authorList>
    </citation>
    <scope>NUCLEOTIDE SEQUENCE</scope>
    <source>
        <strain evidence="4">CHS0354</strain>
        <tissue evidence="4">Mantle</tissue>
    </source>
</reference>
<dbReference type="GO" id="GO:0043291">
    <property type="term" value="C:RAVE complex"/>
    <property type="evidence" value="ECO:0007669"/>
    <property type="project" value="TreeGrafter"/>
</dbReference>
<dbReference type="FunFam" id="2.130.10.10:FF:000651">
    <property type="entry name" value="RaBConnectin related"/>
    <property type="match status" value="1"/>
</dbReference>
<evidence type="ECO:0000256" key="1">
    <source>
        <dbReference type="PROSITE-ProRule" id="PRU00221"/>
    </source>
</evidence>
<feature type="domain" description="RAVE complex protein Rav1 C-terminal" evidence="3">
    <location>
        <begin position="1780"/>
        <end position="2073"/>
    </location>
</feature>
<feature type="compositionally biased region" description="Basic and acidic residues" evidence="2">
    <location>
        <begin position="470"/>
        <end position="480"/>
    </location>
</feature>
<dbReference type="SUPFAM" id="SSF50978">
    <property type="entry name" value="WD40 repeat-like"/>
    <property type="match status" value="2"/>
</dbReference>
<evidence type="ECO:0000313" key="4">
    <source>
        <dbReference type="EMBL" id="KAK3593763.1"/>
    </source>
</evidence>
<feature type="domain" description="RAVE complex protein Rav1 C-terminal" evidence="3">
    <location>
        <begin position="1393"/>
        <end position="1598"/>
    </location>
</feature>
<dbReference type="GO" id="GO:0007035">
    <property type="term" value="P:vacuolar acidification"/>
    <property type="evidence" value="ECO:0007669"/>
    <property type="project" value="TreeGrafter"/>
</dbReference>
<dbReference type="EMBL" id="JAEAOA010000884">
    <property type="protein sequence ID" value="KAK3593763.1"/>
    <property type="molecule type" value="Genomic_DNA"/>
</dbReference>
<evidence type="ECO:0000259" key="3">
    <source>
        <dbReference type="Pfam" id="PF12234"/>
    </source>
</evidence>
<feature type="compositionally biased region" description="Basic and acidic residues" evidence="2">
    <location>
        <begin position="2804"/>
        <end position="2814"/>
    </location>
</feature>
<feature type="compositionally biased region" description="Acidic residues" evidence="2">
    <location>
        <begin position="2784"/>
        <end position="2803"/>
    </location>
</feature>
<evidence type="ECO:0000256" key="2">
    <source>
        <dbReference type="SAM" id="MobiDB-lite"/>
    </source>
</evidence>
<dbReference type="InterPro" id="IPR022033">
    <property type="entry name" value="Rav1p_C"/>
</dbReference>
<dbReference type="Proteomes" id="UP001195483">
    <property type="component" value="Unassembled WGS sequence"/>
</dbReference>
<feature type="compositionally biased region" description="Low complexity" evidence="2">
    <location>
        <begin position="519"/>
        <end position="529"/>
    </location>
</feature>
<organism evidence="4 5">
    <name type="scientific">Potamilus streckersoni</name>
    <dbReference type="NCBI Taxonomy" id="2493646"/>
    <lineage>
        <taxon>Eukaryota</taxon>
        <taxon>Metazoa</taxon>
        <taxon>Spiralia</taxon>
        <taxon>Lophotrochozoa</taxon>
        <taxon>Mollusca</taxon>
        <taxon>Bivalvia</taxon>
        <taxon>Autobranchia</taxon>
        <taxon>Heteroconchia</taxon>
        <taxon>Palaeoheterodonta</taxon>
        <taxon>Unionida</taxon>
        <taxon>Unionoidea</taxon>
        <taxon>Unionidae</taxon>
        <taxon>Ambleminae</taxon>
        <taxon>Lampsilini</taxon>
        <taxon>Potamilus</taxon>
    </lineage>
</organism>
<dbReference type="InterPro" id="IPR001680">
    <property type="entry name" value="WD40_rpt"/>
</dbReference>
<name>A0AAE0SL72_9BIVA</name>
<dbReference type="PROSITE" id="PS50082">
    <property type="entry name" value="WD_REPEATS_2"/>
    <property type="match status" value="2"/>
</dbReference>
<feature type="repeat" description="WD" evidence="1">
    <location>
        <begin position="3288"/>
        <end position="3329"/>
    </location>
</feature>
<dbReference type="PANTHER" id="PTHR13950">
    <property type="entry name" value="RABCONNECTIN-RELATED"/>
    <property type="match status" value="1"/>
</dbReference>
<feature type="compositionally biased region" description="Basic and acidic residues" evidence="2">
    <location>
        <begin position="508"/>
        <end position="518"/>
    </location>
</feature>
<reference evidence="4" key="2">
    <citation type="journal article" date="2021" name="Genome Biol. Evol.">
        <title>Developing a high-quality reference genome for a parasitic bivalve with doubly uniparental inheritance (Bivalvia: Unionida).</title>
        <authorList>
            <person name="Smith C.H."/>
        </authorList>
    </citation>
    <scope>NUCLEOTIDE SEQUENCE</scope>
    <source>
        <strain evidence="4">CHS0354</strain>
        <tissue evidence="4">Mantle</tissue>
    </source>
</reference>
<feature type="compositionally biased region" description="Polar residues" evidence="2">
    <location>
        <begin position="530"/>
        <end position="544"/>
    </location>
</feature>